<dbReference type="Gene3D" id="3.40.50.360">
    <property type="match status" value="1"/>
</dbReference>
<proteinExistence type="predicted"/>
<evidence type="ECO:0000259" key="1">
    <source>
        <dbReference type="Pfam" id="PF03358"/>
    </source>
</evidence>
<dbReference type="InterPro" id="IPR005025">
    <property type="entry name" value="FMN_Rdtase-like_dom"/>
</dbReference>
<organism evidence="2 3">
    <name type="scientific">Amorphus orientalis</name>
    <dbReference type="NCBI Taxonomy" id="649198"/>
    <lineage>
        <taxon>Bacteria</taxon>
        <taxon>Pseudomonadati</taxon>
        <taxon>Pseudomonadota</taxon>
        <taxon>Alphaproteobacteria</taxon>
        <taxon>Hyphomicrobiales</taxon>
        <taxon>Amorphaceae</taxon>
        <taxon>Amorphus</taxon>
    </lineage>
</organism>
<name>A0AAE4ARF6_9HYPH</name>
<comment type="caution">
    <text evidence="2">The sequence shown here is derived from an EMBL/GenBank/DDBJ whole genome shotgun (WGS) entry which is preliminary data.</text>
</comment>
<dbReference type="PANTHER" id="PTHR30543">
    <property type="entry name" value="CHROMATE REDUCTASE"/>
    <property type="match status" value="1"/>
</dbReference>
<gene>
    <name evidence="2" type="ORF">J2S73_000237</name>
</gene>
<dbReference type="GO" id="GO:0005829">
    <property type="term" value="C:cytosol"/>
    <property type="evidence" value="ECO:0007669"/>
    <property type="project" value="TreeGrafter"/>
</dbReference>
<dbReference type="GO" id="GO:0010181">
    <property type="term" value="F:FMN binding"/>
    <property type="evidence" value="ECO:0007669"/>
    <property type="project" value="TreeGrafter"/>
</dbReference>
<dbReference type="InterPro" id="IPR029039">
    <property type="entry name" value="Flavoprotein-like_sf"/>
</dbReference>
<evidence type="ECO:0000313" key="3">
    <source>
        <dbReference type="Proteomes" id="UP001229244"/>
    </source>
</evidence>
<dbReference type="PANTHER" id="PTHR30543:SF21">
    <property type="entry name" value="NAD(P)H-DEPENDENT FMN REDUCTASE LOT6"/>
    <property type="match status" value="1"/>
</dbReference>
<dbReference type="AlphaFoldDB" id="A0AAE4ARF6"/>
<dbReference type="RefSeq" id="WP_306883594.1">
    <property type="nucleotide sequence ID" value="NZ_JAUSUL010000001.1"/>
</dbReference>
<dbReference type="InterPro" id="IPR050712">
    <property type="entry name" value="NAD(P)H-dep_reductase"/>
</dbReference>
<evidence type="ECO:0000313" key="2">
    <source>
        <dbReference type="EMBL" id="MDQ0313800.1"/>
    </source>
</evidence>
<dbReference type="SUPFAM" id="SSF52218">
    <property type="entry name" value="Flavoproteins"/>
    <property type="match status" value="1"/>
</dbReference>
<dbReference type="Proteomes" id="UP001229244">
    <property type="component" value="Unassembled WGS sequence"/>
</dbReference>
<reference evidence="2" key="1">
    <citation type="submission" date="2023-07" db="EMBL/GenBank/DDBJ databases">
        <title>Genomic Encyclopedia of Type Strains, Phase IV (KMG-IV): sequencing the most valuable type-strain genomes for metagenomic binning, comparative biology and taxonomic classification.</title>
        <authorList>
            <person name="Goeker M."/>
        </authorList>
    </citation>
    <scope>NUCLEOTIDE SEQUENCE</scope>
    <source>
        <strain evidence="2">DSM 21202</strain>
    </source>
</reference>
<keyword evidence="3" id="KW-1185">Reference proteome</keyword>
<accession>A0AAE4ARF6</accession>
<dbReference type="GO" id="GO:0016491">
    <property type="term" value="F:oxidoreductase activity"/>
    <property type="evidence" value="ECO:0007669"/>
    <property type="project" value="InterPro"/>
</dbReference>
<sequence>MSLRLNVIVASTRPGRVGPSVANWFKAYAAEKSPFDVHLVDLAEFDLPVYDEPKHPRMQDYQNDHTKKWSESVAAADAFVFVTPEYNYHPTPALVNALTYVSKEWGYKPASFVSYGGVSGGTRAVDQTRTWFPVMKMMAVPEQVMCPMVFDQIKDGVFEPNKLQVESADLMLSELHRWAEALKPLRG</sequence>
<protein>
    <submittedName>
        <fullName evidence="2">NAD(P)H-dependent FMN reductase</fullName>
    </submittedName>
</protein>
<feature type="domain" description="NADPH-dependent FMN reductase-like" evidence="1">
    <location>
        <begin position="5"/>
        <end position="148"/>
    </location>
</feature>
<dbReference type="EMBL" id="JAUSUL010000001">
    <property type="protein sequence ID" value="MDQ0313800.1"/>
    <property type="molecule type" value="Genomic_DNA"/>
</dbReference>
<dbReference type="Pfam" id="PF03358">
    <property type="entry name" value="FMN_red"/>
    <property type="match status" value="1"/>
</dbReference>